<gene>
    <name evidence="5" type="ORF">K8P03_03995</name>
</gene>
<dbReference type="PANTHER" id="PTHR30036">
    <property type="entry name" value="D-XYLOSE-BINDING PERIPLASMIC PROTEIN"/>
    <property type="match status" value="1"/>
</dbReference>
<evidence type="ECO:0000313" key="5">
    <source>
        <dbReference type="EMBL" id="MBZ2386465.1"/>
    </source>
</evidence>
<reference evidence="5 6" key="1">
    <citation type="submission" date="2021-08" db="EMBL/GenBank/DDBJ databases">
        <title>FDA dAtabase for Regulatory Grade micrObial Sequences (FDA-ARGOS): Supporting development and validation of Infectious Disease Dx tests.</title>
        <authorList>
            <person name="Sproer C."/>
            <person name="Gronow S."/>
            <person name="Severitt S."/>
            <person name="Schroder I."/>
            <person name="Tallon L."/>
            <person name="Sadzewicz L."/>
            <person name="Zhao X."/>
            <person name="Boylan J."/>
            <person name="Ott S."/>
            <person name="Bowen H."/>
            <person name="Vavikolanu K."/>
            <person name="Hazen T."/>
            <person name="Aluvathingal J."/>
            <person name="Nadendla S."/>
            <person name="Lowell S."/>
            <person name="Myers T."/>
            <person name="Yan Y."/>
            <person name="Sichtig H."/>
        </authorList>
    </citation>
    <scope>NUCLEOTIDE SEQUENCE [LARGE SCALE GENOMIC DNA]</scope>
    <source>
        <strain evidence="5 6">FDAARGOS_1460</strain>
    </source>
</reference>
<dbReference type="EMBL" id="JAIPME010000002">
    <property type="protein sequence ID" value="MBZ2386465.1"/>
    <property type="molecule type" value="Genomic_DNA"/>
</dbReference>
<evidence type="ECO:0000256" key="1">
    <source>
        <dbReference type="ARBA" id="ARBA00004196"/>
    </source>
</evidence>
<dbReference type="InterPro" id="IPR025997">
    <property type="entry name" value="SBP_2_dom"/>
</dbReference>
<dbReference type="SUPFAM" id="SSF53822">
    <property type="entry name" value="Periplasmic binding protein-like I"/>
    <property type="match status" value="1"/>
</dbReference>
<keyword evidence="3" id="KW-0732">Signal</keyword>
<dbReference type="Pfam" id="PF13407">
    <property type="entry name" value="Peripla_BP_4"/>
    <property type="match status" value="1"/>
</dbReference>
<dbReference type="PANTHER" id="PTHR30036:SF7">
    <property type="entry name" value="ABC TRANSPORTER PERIPLASMIC-BINDING PROTEIN YPHF"/>
    <property type="match status" value="1"/>
</dbReference>
<dbReference type="Gene3D" id="3.40.50.2300">
    <property type="match status" value="2"/>
</dbReference>
<evidence type="ECO:0000256" key="3">
    <source>
        <dbReference type="SAM" id="SignalP"/>
    </source>
</evidence>
<evidence type="ECO:0000259" key="4">
    <source>
        <dbReference type="Pfam" id="PF13407"/>
    </source>
</evidence>
<accession>A0ABS7SY51</accession>
<protein>
    <submittedName>
        <fullName evidence="5">Substrate-binding domain-containing protein</fullName>
    </submittedName>
</protein>
<keyword evidence="6" id="KW-1185">Reference proteome</keyword>
<comment type="caution">
    <text evidence="5">The sequence shown here is derived from an EMBL/GenBank/DDBJ whole genome shotgun (WGS) entry which is preliminary data.</text>
</comment>
<dbReference type="RefSeq" id="WP_223418499.1">
    <property type="nucleotide sequence ID" value="NZ_JAIPME010000002.1"/>
</dbReference>
<feature type="chain" id="PRO_5046347977" evidence="3">
    <location>
        <begin position="24"/>
        <end position="353"/>
    </location>
</feature>
<feature type="signal peptide" evidence="3">
    <location>
        <begin position="1"/>
        <end position="23"/>
    </location>
</feature>
<evidence type="ECO:0000313" key="6">
    <source>
        <dbReference type="Proteomes" id="UP000734271"/>
    </source>
</evidence>
<proteinExistence type="inferred from homology"/>
<organism evidence="5 6">
    <name type="scientific">Anaerococcus murdochii</name>
    <dbReference type="NCBI Taxonomy" id="411577"/>
    <lineage>
        <taxon>Bacteria</taxon>
        <taxon>Bacillati</taxon>
        <taxon>Bacillota</taxon>
        <taxon>Tissierellia</taxon>
        <taxon>Tissierellales</taxon>
        <taxon>Peptoniphilaceae</taxon>
        <taxon>Anaerococcus</taxon>
    </lineage>
</organism>
<dbReference type="InterPro" id="IPR028082">
    <property type="entry name" value="Peripla_BP_I"/>
</dbReference>
<dbReference type="PROSITE" id="PS51257">
    <property type="entry name" value="PROKAR_LIPOPROTEIN"/>
    <property type="match status" value="1"/>
</dbReference>
<comment type="subcellular location">
    <subcellularLocation>
        <location evidence="1">Cell envelope</location>
    </subcellularLocation>
</comment>
<evidence type="ECO:0000256" key="2">
    <source>
        <dbReference type="ARBA" id="ARBA00007639"/>
    </source>
</evidence>
<feature type="domain" description="Periplasmic binding protein" evidence="4">
    <location>
        <begin position="43"/>
        <end position="314"/>
    </location>
</feature>
<sequence length="353" mass="38516">MKKFRLLSLVLALVMILASCGGAKKEEKKGEEKTEGKKDSYDIVYLTPSTASQFWTHVGIGIENAIKDMEEEHGIKINYSIVGPSEEGQTEEYVTAFEQAIAKKPDAIITATLAIDSTVPKAKEATDNGIVLNFVNCGLGIGDDGAHEETYNQFYYCSNKTIGEMAGEAFLKAKEAKNIGEGIVGVNTNVENEALDQRVIGFREYVKEHAPELEQTDTYYNGNVVEKAQSNAENIISTYGDKLMGMFAGNNITGNGVALAVEGAKLKDKIVTVAVDSDDTEIKALKDGVIDAIIVQNAYEQGYLGMKNAIETLINGKNPEEKKQVNCPPSIVDKDNMEDQKIKELLDPTLLKK</sequence>
<dbReference type="InterPro" id="IPR050555">
    <property type="entry name" value="Bact_Solute-Bind_Prot2"/>
</dbReference>
<name>A0ABS7SY51_9FIRM</name>
<comment type="similarity">
    <text evidence="2">Belongs to the bacterial solute-binding protein 2 family.</text>
</comment>
<dbReference type="Proteomes" id="UP000734271">
    <property type="component" value="Unassembled WGS sequence"/>
</dbReference>